<dbReference type="InterPro" id="IPR036397">
    <property type="entry name" value="RNaseH_sf"/>
</dbReference>
<dbReference type="Proteomes" id="UP001596137">
    <property type="component" value="Unassembled WGS sequence"/>
</dbReference>
<feature type="region of interest" description="Disordered" evidence="1">
    <location>
        <begin position="395"/>
        <end position="427"/>
    </location>
</feature>
<dbReference type="RefSeq" id="WP_380761848.1">
    <property type="nucleotide sequence ID" value="NZ_JBHSRF010000091.1"/>
</dbReference>
<organism evidence="3 4">
    <name type="scientific">Sphaerisporangium aureirubrum</name>
    <dbReference type="NCBI Taxonomy" id="1544736"/>
    <lineage>
        <taxon>Bacteria</taxon>
        <taxon>Bacillati</taxon>
        <taxon>Actinomycetota</taxon>
        <taxon>Actinomycetes</taxon>
        <taxon>Streptosporangiales</taxon>
        <taxon>Streptosporangiaceae</taxon>
        <taxon>Sphaerisporangium</taxon>
    </lineage>
</organism>
<gene>
    <name evidence="3" type="ORF">ACFP1K_35630</name>
</gene>
<feature type="compositionally biased region" description="Basic residues" evidence="1">
    <location>
        <begin position="413"/>
        <end position="427"/>
    </location>
</feature>
<dbReference type="Gene3D" id="3.30.420.10">
    <property type="entry name" value="Ribonuclease H-like superfamily/Ribonuclease H"/>
    <property type="match status" value="1"/>
</dbReference>
<evidence type="ECO:0000313" key="4">
    <source>
        <dbReference type="Proteomes" id="UP001596137"/>
    </source>
</evidence>
<feature type="domain" description="Integrase catalytic" evidence="2">
    <location>
        <begin position="226"/>
        <end position="405"/>
    </location>
</feature>
<name>A0ABW1NW43_9ACTN</name>
<keyword evidence="4" id="KW-1185">Reference proteome</keyword>
<comment type="caution">
    <text evidence="3">The sequence shown here is derived from an EMBL/GenBank/DDBJ whole genome shotgun (WGS) entry which is preliminary data.</text>
</comment>
<protein>
    <submittedName>
        <fullName evidence="3">Integrase core domain-containing protein</fullName>
    </submittedName>
</protein>
<dbReference type="PROSITE" id="PS50994">
    <property type="entry name" value="INTEGRASE"/>
    <property type="match status" value="1"/>
</dbReference>
<evidence type="ECO:0000259" key="2">
    <source>
        <dbReference type="PROSITE" id="PS50994"/>
    </source>
</evidence>
<evidence type="ECO:0000256" key="1">
    <source>
        <dbReference type="SAM" id="MobiDB-lite"/>
    </source>
</evidence>
<accession>A0ABW1NW43</accession>
<dbReference type="SUPFAM" id="SSF46689">
    <property type="entry name" value="Homeodomain-like"/>
    <property type="match status" value="1"/>
</dbReference>
<evidence type="ECO:0000313" key="3">
    <source>
        <dbReference type="EMBL" id="MFC6086547.1"/>
    </source>
</evidence>
<sequence length="427" mass="48443">MKKAGIDPAPRRSGPTWRQFLTAQAKTMPASDFFTVDTAPAENVVRAGQSAWRVPAVEGSRGAAGWPFMLLRLTYLAVTNAFAALRLLPMSDRDKDVEILALRHQITVLERQLGGERVRLAPEDRAFLAALLTSLPREVLGRVRLLVRPDTVLRWHRDLVKRRHARTCRPKRAGRPPTVRSIRVLILRLVSENPSWGYRRVHGELSSLGIKVAPSTVWEILKREGIDPAPERASTTWADFLRSQADALLGCDFIETVTLNGQRQYILAVVEHATRRVRVLGTTAHPTAAWVAQAIKNLVMDLQDADARARFLIRDRDGRFPTLMDEILADAGVQTVLTGVRIPRMNAIMERWVQSCRHELLDRCLLWNQRHLHHALREYEDYYNRHRAHQALAQAAPLRASPHSDHRSWTASRPHRTPARPARRSPA</sequence>
<dbReference type="InterPro" id="IPR001584">
    <property type="entry name" value="Integrase_cat-core"/>
</dbReference>
<reference evidence="4" key="1">
    <citation type="journal article" date="2019" name="Int. J. Syst. Evol. Microbiol.">
        <title>The Global Catalogue of Microorganisms (GCM) 10K type strain sequencing project: providing services to taxonomists for standard genome sequencing and annotation.</title>
        <authorList>
            <consortium name="The Broad Institute Genomics Platform"/>
            <consortium name="The Broad Institute Genome Sequencing Center for Infectious Disease"/>
            <person name="Wu L."/>
            <person name="Ma J."/>
        </authorList>
    </citation>
    <scope>NUCLEOTIDE SEQUENCE [LARGE SCALE GENOMIC DNA]</scope>
    <source>
        <strain evidence="4">JCM 30346</strain>
    </source>
</reference>
<dbReference type="InterPro" id="IPR012337">
    <property type="entry name" value="RNaseH-like_sf"/>
</dbReference>
<dbReference type="InterPro" id="IPR009057">
    <property type="entry name" value="Homeodomain-like_sf"/>
</dbReference>
<dbReference type="EMBL" id="JBHSRF010000091">
    <property type="protein sequence ID" value="MFC6086547.1"/>
    <property type="molecule type" value="Genomic_DNA"/>
</dbReference>
<dbReference type="Pfam" id="PF13683">
    <property type="entry name" value="rve_3"/>
    <property type="match status" value="1"/>
</dbReference>
<proteinExistence type="predicted"/>
<dbReference type="SUPFAM" id="SSF53098">
    <property type="entry name" value="Ribonuclease H-like"/>
    <property type="match status" value="1"/>
</dbReference>